<evidence type="ECO:0000313" key="2">
    <source>
        <dbReference type="Proteomes" id="UP001318401"/>
    </source>
</evidence>
<dbReference type="InterPro" id="IPR009225">
    <property type="entry name" value="Phage_head_completion_GpL"/>
</dbReference>
<sequence length="153" mass="17209">MLGHSTNPPSPTLEIIINNGFWPDIDPNQFIDEERVFNVTPPRIRHSLRAAVADVNRQLADYQHAHQQAGRMAWDAIPPQPWQSPGDIQLLYTRAVYAQAQADLLERYRDASATGKGDERGEVKDLAADDYLADARWAIAELVGRQHTTVELI</sequence>
<dbReference type="RefSeq" id="WP_125746453.1">
    <property type="nucleotide sequence ID" value="NZ_CP034367.1"/>
</dbReference>
<dbReference type="Proteomes" id="UP001318401">
    <property type="component" value="Unassembled WGS sequence"/>
</dbReference>
<dbReference type="EMBL" id="QDKN01000001">
    <property type="protein sequence ID" value="NPT29674.1"/>
    <property type="molecule type" value="Genomic_DNA"/>
</dbReference>
<comment type="caution">
    <text evidence="1">The sequence shown here is derived from an EMBL/GenBank/DDBJ whole genome shotgun (WGS) entry which is preliminary data.</text>
</comment>
<protein>
    <recommendedName>
        <fullName evidence="3">Head completion protein</fullName>
    </recommendedName>
</protein>
<dbReference type="Pfam" id="PF05926">
    <property type="entry name" value="Phage_GPL"/>
    <property type="match status" value="1"/>
</dbReference>
<evidence type="ECO:0008006" key="3">
    <source>
        <dbReference type="Google" id="ProtNLM"/>
    </source>
</evidence>
<organism evidence="1 2">
    <name type="scientific">Vreelandella venusta</name>
    <dbReference type="NCBI Taxonomy" id="44935"/>
    <lineage>
        <taxon>Bacteria</taxon>
        <taxon>Pseudomonadati</taxon>
        <taxon>Pseudomonadota</taxon>
        <taxon>Gammaproteobacteria</taxon>
        <taxon>Oceanospirillales</taxon>
        <taxon>Halomonadaceae</taxon>
        <taxon>Vreelandella</taxon>
    </lineage>
</organism>
<proteinExistence type="predicted"/>
<gene>
    <name evidence="1" type="ORF">DDR56_03625</name>
</gene>
<keyword evidence="2" id="KW-1185">Reference proteome</keyword>
<accession>A0ABX2B8I7</accession>
<reference evidence="1 2" key="1">
    <citation type="submission" date="2018-04" db="EMBL/GenBank/DDBJ databases">
        <authorList>
            <person name="Li G."/>
            <person name="Du W."/>
            <person name="Bai Y."/>
        </authorList>
    </citation>
    <scope>NUCLEOTIDE SEQUENCE [LARGE SCALE GENOMIC DNA]</scope>
    <source>
        <strain evidence="1 2">YYYZ-3</strain>
    </source>
</reference>
<evidence type="ECO:0000313" key="1">
    <source>
        <dbReference type="EMBL" id="NPT29674.1"/>
    </source>
</evidence>
<name>A0ABX2B8I7_9GAMM</name>